<gene>
    <name evidence="1" type="primary">LOC101242715</name>
</gene>
<evidence type="ECO:0000313" key="1">
    <source>
        <dbReference type="EMBL" id="CAB3263101.1"/>
    </source>
</evidence>
<dbReference type="InterPro" id="IPR011990">
    <property type="entry name" value="TPR-like_helical_dom_sf"/>
</dbReference>
<dbReference type="AlphaFoldDB" id="A0A6F9DIS0"/>
<accession>A0A6F9DIS0</accession>
<dbReference type="SUPFAM" id="SSF48452">
    <property type="entry name" value="TPR-like"/>
    <property type="match status" value="1"/>
</dbReference>
<reference evidence="1" key="1">
    <citation type="submission" date="2020-04" db="EMBL/GenBank/DDBJ databases">
        <authorList>
            <person name="Neveu A P."/>
        </authorList>
    </citation>
    <scope>NUCLEOTIDE SEQUENCE</scope>
    <source>
        <tissue evidence="1">Whole embryo</tissue>
    </source>
</reference>
<protein>
    <submittedName>
        <fullName evidence="1">Uncharacterized protein LOC101242715</fullName>
    </submittedName>
</protein>
<proteinExistence type="evidence at transcript level"/>
<dbReference type="Gene3D" id="1.25.40.10">
    <property type="entry name" value="Tetratricopeptide repeat domain"/>
    <property type="match status" value="1"/>
</dbReference>
<organism evidence="1">
    <name type="scientific">Phallusia mammillata</name>
    <dbReference type="NCBI Taxonomy" id="59560"/>
    <lineage>
        <taxon>Eukaryota</taxon>
        <taxon>Metazoa</taxon>
        <taxon>Chordata</taxon>
        <taxon>Tunicata</taxon>
        <taxon>Ascidiacea</taxon>
        <taxon>Phlebobranchia</taxon>
        <taxon>Ascidiidae</taxon>
        <taxon>Phallusia</taxon>
    </lineage>
</organism>
<name>A0A6F9DIS0_9ASCI</name>
<sequence>MRNSAANGIAKTVEGLKDTTKIMIEETCGWFQIYCKKWFVRNHVIPLMHEMRHIIQNLENAEPYIRWLCEAECLQNIGLCQYYMKDFLPNEETLKLAIAQMEKRFGNNCLRFTIYSNLLNNLGVVLQETSRHEEAEIHLTKALDAYEK</sequence>
<dbReference type="EMBL" id="LR787239">
    <property type="protein sequence ID" value="CAB3263101.1"/>
    <property type="molecule type" value="mRNA"/>
</dbReference>